<feature type="chain" id="PRO_5002361778" description="Secreted protein" evidence="1">
    <location>
        <begin position="23"/>
        <end position="162"/>
    </location>
</feature>
<reference evidence="2" key="1">
    <citation type="submission" date="2015-04" db="UniProtKB">
        <authorList>
            <consortium name="EnsemblPlants"/>
        </authorList>
    </citation>
    <scope>IDENTIFICATION</scope>
    <source>
        <strain evidence="2">SL10</strain>
    </source>
</reference>
<organism evidence="2">
    <name type="scientific">Oryza nivara</name>
    <name type="common">Indian wild rice</name>
    <name type="synonym">Oryza sativa f. spontanea</name>
    <dbReference type="NCBI Taxonomy" id="4536"/>
    <lineage>
        <taxon>Eukaryota</taxon>
        <taxon>Viridiplantae</taxon>
        <taxon>Streptophyta</taxon>
        <taxon>Embryophyta</taxon>
        <taxon>Tracheophyta</taxon>
        <taxon>Spermatophyta</taxon>
        <taxon>Magnoliopsida</taxon>
        <taxon>Liliopsida</taxon>
        <taxon>Poales</taxon>
        <taxon>Poaceae</taxon>
        <taxon>BOP clade</taxon>
        <taxon>Oryzoideae</taxon>
        <taxon>Oryzeae</taxon>
        <taxon>Oryzinae</taxon>
        <taxon>Oryza</taxon>
    </lineage>
</organism>
<evidence type="ECO:0000256" key="1">
    <source>
        <dbReference type="SAM" id="SignalP"/>
    </source>
</evidence>
<sequence length="162" mass="17314">MFRMLYCSWSFLLLVFLAGLSGLDGVAATCFFLGVSFLVMHTFCLSEVWGGSTTCSGWVSCSMVSSGQGATHCSGTGSFEPVADLVLKQKHDALGDMDGLFVLTCGKKKTNLLDTLIGSEVVVVVVVMADDPFFFLLAPDEEEVFLFLWVALATASLAGKTI</sequence>
<name>A0A0E0HHM7_ORYNI</name>
<evidence type="ECO:0000313" key="3">
    <source>
        <dbReference type="Proteomes" id="UP000006591"/>
    </source>
</evidence>
<reference evidence="2" key="2">
    <citation type="submission" date="2018-04" db="EMBL/GenBank/DDBJ databases">
        <title>OnivRS2 (Oryza nivara Reference Sequence Version 2).</title>
        <authorList>
            <person name="Zhang J."/>
            <person name="Kudrna D."/>
            <person name="Lee S."/>
            <person name="Talag J."/>
            <person name="Rajasekar S."/>
            <person name="Welchert J."/>
            <person name="Hsing Y.-I."/>
            <person name="Wing R.A."/>
        </authorList>
    </citation>
    <scope>NUCLEOTIDE SEQUENCE [LARGE SCALE GENOMIC DNA]</scope>
    <source>
        <strain evidence="2">SL10</strain>
    </source>
</reference>
<dbReference type="HOGENOM" id="CLU_1638086_0_0_1"/>
<dbReference type="Gramene" id="ONIVA05G25620.1">
    <property type="protein sequence ID" value="ONIVA05G25620.1"/>
    <property type="gene ID" value="ONIVA05G25620"/>
</dbReference>
<dbReference type="EnsemblPlants" id="ONIVA05G25620.1">
    <property type="protein sequence ID" value="ONIVA05G25620.1"/>
    <property type="gene ID" value="ONIVA05G25620"/>
</dbReference>
<proteinExistence type="predicted"/>
<accession>A0A0E0HHM7</accession>
<evidence type="ECO:0000313" key="2">
    <source>
        <dbReference type="EnsemblPlants" id="ONIVA05G25620.1"/>
    </source>
</evidence>
<dbReference type="Proteomes" id="UP000006591">
    <property type="component" value="Chromosome 5"/>
</dbReference>
<evidence type="ECO:0008006" key="4">
    <source>
        <dbReference type="Google" id="ProtNLM"/>
    </source>
</evidence>
<protein>
    <recommendedName>
        <fullName evidence="4">Secreted protein</fullName>
    </recommendedName>
</protein>
<dbReference type="AlphaFoldDB" id="A0A0E0HHM7"/>
<feature type="signal peptide" evidence="1">
    <location>
        <begin position="1"/>
        <end position="22"/>
    </location>
</feature>
<keyword evidence="3" id="KW-1185">Reference proteome</keyword>
<keyword evidence="1" id="KW-0732">Signal</keyword>